<accession>A0A6A8AAD8</accession>
<gene>
    <name evidence="5" type="ORF">GAO09_12795</name>
</gene>
<dbReference type="InterPro" id="IPR046335">
    <property type="entry name" value="LacI/GalR-like_sensor"/>
</dbReference>
<protein>
    <submittedName>
        <fullName evidence="5">LacI family DNA-binding transcriptional regulator</fullName>
    </submittedName>
</protein>
<dbReference type="Gene3D" id="3.40.50.2300">
    <property type="match status" value="2"/>
</dbReference>
<sequence>MRQKRIRGERTTLLDVANKAGVSAITVSRALREPDRVSEELRERILKVVAETGYVPDFAARALASRHNGIVCALIPEVSSLAVMNIIHGIEARLQDTDLRIQYANAWRDADKEKRQLELFLSQHPAGILMAGGQNQQIIVDLILGAKCPVVHMIDINLTALGTVVGSDHCTAAKVAIRHLLDCRYRRIAILGAGVDLRVQRRLEGYRVTLEEEGLYDPQLVMMLPEATSVPLGCRMLRETMESHPDVDAVFCLNDDLALGAYFECKRRGMRVPEDFGICGYNDVNFAAVAEPPLTTVRIPRYDMGYRAADLLIRQINGEKAAHQSIDLGFQLMVRGTTRDTA</sequence>
<comment type="caution">
    <text evidence="5">The sequence shown here is derived from an EMBL/GenBank/DDBJ whole genome shotgun (WGS) entry which is preliminary data.</text>
</comment>
<dbReference type="PROSITE" id="PS00356">
    <property type="entry name" value="HTH_LACI_1"/>
    <property type="match status" value="1"/>
</dbReference>
<proteinExistence type="predicted"/>
<dbReference type="SUPFAM" id="SSF47413">
    <property type="entry name" value="lambda repressor-like DNA-binding domains"/>
    <property type="match status" value="1"/>
</dbReference>
<evidence type="ECO:0000313" key="6">
    <source>
        <dbReference type="Proteomes" id="UP000435138"/>
    </source>
</evidence>
<evidence type="ECO:0000313" key="5">
    <source>
        <dbReference type="EMBL" id="MQY46908.1"/>
    </source>
</evidence>
<dbReference type="SUPFAM" id="SSF53822">
    <property type="entry name" value="Periplasmic binding protein-like I"/>
    <property type="match status" value="1"/>
</dbReference>
<dbReference type="PANTHER" id="PTHR30146:SF33">
    <property type="entry name" value="TRANSCRIPTIONAL REGULATOR"/>
    <property type="match status" value="1"/>
</dbReference>
<dbReference type="GO" id="GO:0003700">
    <property type="term" value="F:DNA-binding transcription factor activity"/>
    <property type="evidence" value="ECO:0007669"/>
    <property type="project" value="TreeGrafter"/>
</dbReference>
<evidence type="ECO:0000256" key="1">
    <source>
        <dbReference type="ARBA" id="ARBA00023015"/>
    </source>
</evidence>
<dbReference type="SMART" id="SM00354">
    <property type="entry name" value="HTH_LACI"/>
    <property type="match status" value="1"/>
</dbReference>
<dbReference type="CDD" id="cd01392">
    <property type="entry name" value="HTH_LacI"/>
    <property type="match status" value="1"/>
</dbReference>
<name>A0A6A8AAD8_9HYPH</name>
<evidence type="ECO:0000256" key="2">
    <source>
        <dbReference type="ARBA" id="ARBA00023125"/>
    </source>
</evidence>
<dbReference type="AlphaFoldDB" id="A0A6A8AAD8"/>
<dbReference type="InterPro" id="IPR000843">
    <property type="entry name" value="HTH_LacI"/>
</dbReference>
<dbReference type="Proteomes" id="UP000435138">
    <property type="component" value="Unassembled WGS sequence"/>
</dbReference>
<evidence type="ECO:0000256" key="3">
    <source>
        <dbReference type="ARBA" id="ARBA00023163"/>
    </source>
</evidence>
<keyword evidence="1" id="KW-0805">Transcription regulation</keyword>
<keyword evidence="3" id="KW-0804">Transcription</keyword>
<dbReference type="PANTHER" id="PTHR30146">
    <property type="entry name" value="LACI-RELATED TRANSCRIPTIONAL REPRESSOR"/>
    <property type="match status" value="1"/>
</dbReference>
<reference evidence="5 6" key="1">
    <citation type="submission" date="2019-11" db="EMBL/GenBank/DDBJ databases">
        <title>Genome analysis of Rhizobacterium cereale a novel genus and species isolated from maize roots in North Spain.</title>
        <authorList>
            <person name="Menendez E."/>
            <person name="Flores-Felix J.D."/>
            <person name="Ramirez-Bahena M.-H."/>
            <person name="Igual J.M."/>
            <person name="Garcia-Fraile P."/>
            <person name="Peix A."/>
            <person name="Velazquez E."/>
        </authorList>
    </citation>
    <scope>NUCLEOTIDE SEQUENCE [LARGE SCALE GENOMIC DNA]</scope>
    <source>
        <strain evidence="5 6">RZME27</strain>
    </source>
</reference>
<dbReference type="GO" id="GO:0000976">
    <property type="term" value="F:transcription cis-regulatory region binding"/>
    <property type="evidence" value="ECO:0007669"/>
    <property type="project" value="TreeGrafter"/>
</dbReference>
<dbReference type="CDD" id="cd01575">
    <property type="entry name" value="PBP1_GntR"/>
    <property type="match status" value="1"/>
</dbReference>
<dbReference type="RefSeq" id="WP_153354399.1">
    <property type="nucleotide sequence ID" value="NZ_JAYKOO010000002.1"/>
</dbReference>
<feature type="domain" description="HTH lacI-type" evidence="4">
    <location>
        <begin position="11"/>
        <end position="65"/>
    </location>
</feature>
<evidence type="ECO:0000259" key="4">
    <source>
        <dbReference type="PROSITE" id="PS50932"/>
    </source>
</evidence>
<keyword evidence="2 5" id="KW-0238">DNA-binding</keyword>
<dbReference type="Pfam" id="PF00356">
    <property type="entry name" value="LacI"/>
    <property type="match status" value="1"/>
</dbReference>
<organism evidence="5 6">
    <name type="scientific">Endobacterium cereale</name>
    <dbReference type="NCBI Taxonomy" id="2663029"/>
    <lineage>
        <taxon>Bacteria</taxon>
        <taxon>Pseudomonadati</taxon>
        <taxon>Pseudomonadota</taxon>
        <taxon>Alphaproteobacteria</taxon>
        <taxon>Hyphomicrobiales</taxon>
        <taxon>Rhizobiaceae</taxon>
        <taxon>Endobacterium</taxon>
    </lineage>
</organism>
<dbReference type="Pfam" id="PF13377">
    <property type="entry name" value="Peripla_BP_3"/>
    <property type="match status" value="1"/>
</dbReference>
<dbReference type="Gene3D" id="1.10.260.40">
    <property type="entry name" value="lambda repressor-like DNA-binding domains"/>
    <property type="match status" value="1"/>
</dbReference>
<dbReference type="InterPro" id="IPR028082">
    <property type="entry name" value="Peripla_BP_I"/>
</dbReference>
<dbReference type="EMBL" id="WIXI01000043">
    <property type="protein sequence ID" value="MQY46908.1"/>
    <property type="molecule type" value="Genomic_DNA"/>
</dbReference>
<keyword evidence="6" id="KW-1185">Reference proteome</keyword>
<dbReference type="PROSITE" id="PS50932">
    <property type="entry name" value="HTH_LACI_2"/>
    <property type="match status" value="1"/>
</dbReference>
<dbReference type="InterPro" id="IPR010982">
    <property type="entry name" value="Lambda_DNA-bd_dom_sf"/>
</dbReference>